<dbReference type="HOGENOM" id="CLU_2292309_0_0_1"/>
<organism evidence="2 3">
    <name type="scientific">Metarhizium album (strain ARSEF 1941)</name>
    <dbReference type="NCBI Taxonomy" id="1081103"/>
    <lineage>
        <taxon>Eukaryota</taxon>
        <taxon>Fungi</taxon>
        <taxon>Dikarya</taxon>
        <taxon>Ascomycota</taxon>
        <taxon>Pezizomycotina</taxon>
        <taxon>Sordariomycetes</taxon>
        <taxon>Hypocreomycetidae</taxon>
        <taxon>Hypocreales</taxon>
        <taxon>Clavicipitaceae</taxon>
        <taxon>Metarhizium</taxon>
    </lineage>
</organism>
<dbReference type="RefSeq" id="XP_040683180.1">
    <property type="nucleotide sequence ID" value="XM_040819915.1"/>
</dbReference>
<proteinExistence type="predicted"/>
<keyword evidence="3" id="KW-1185">Reference proteome</keyword>
<evidence type="ECO:0000313" key="3">
    <source>
        <dbReference type="Proteomes" id="UP000030816"/>
    </source>
</evidence>
<protein>
    <submittedName>
        <fullName evidence="2">Uncharacterized protein</fullName>
    </submittedName>
</protein>
<reference evidence="2 3" key="1">
    <citation type="journal article" date="2014" name="Proc. Natl. Acad. Sci. U.S.A.">
        <title>Trajectory and genomic determinants of fungal-pathogen speciation and host adaptation.</title>
        <authorList>
            <person name="Hu X."/>
            <person name="Xiao G."/>
            <person name="Zheng P."/>
            <person name="Shang Y."/>
            <person name="Su Y."/>
            <person name="Zhang X."/>
            <person name="Liu X."/>
            <person name="Zhan S."/>
            <person name="St Leger R.J."/>
            <person name="Wang C."/>
        </authorList>
    </citation>
    <scope>NUCLEOTIDE SEQUENCE [LARGE SCALE GENOMIC DNA]</scope>
    <source>
        <strain evidence="2 3">ARSEF 1941</strain>
    </source>
</reference>
<feature type="region of interest" description="Disordered" evidence="1">
    <location>
        <begin position="77"/>
        <end position="101"/>
    </location>
</feature>
<evidence type="ECO:0000256" key="1">
    <source>
        <dbReference type="SAM" id="MobiDB-lite"/>
    </source>
</evidence>
<evidence type="ECO:0000313" key="2">
    <source>
        <dbReference type="EMBL" id="KHO02115.1"/>
    </source>
</evidence>
<gene>
    <name evidence="2" type="ORF">MAM_01116</name>
</gene>
<dbReference type="GeneID" id="63735571"/>
<accession>A0A0B2X964</accession>
<comment type="caution">
    <text evidence="2">The sequence shown here is derived from an EMBL/GenBank/DDBJ whole genome shotgun (WGS) entry which is preliminary data.</text>
</comment>
<dbReference type="Proteomes" id="UP000030816">
    <property type="component" value="Unassembled WGS sequence"/>
</dbReference>
<dbReference type="AlphaFoldDB" id="A0A0B2X964"/>
<name>A0A0B2X964_METAS</name>
<sequence>MDEIRVLLVRDVLKRRFIRRLQHPRRVPGLLLAAILPNKGASQEQEEREFYTVGHEEGANTQPVRRRLVRPVEEGAGNVANAGAEPNHARDNHLLGLAARV</sequence>
<dbReference type="EMBL" id="AZHE01000001">
    <property type="protein sequence ID" value="KHO02115.1"/>
    <property type="molecule type" value="Genomic_DNA"/>
</dbReference>